<dbReference type="Proteomes" id="UP000194800">
    <property type="component" value="Unassembled WGS sequence"/>
</dbReference>
<dbReference type="AlphaFoldDB" id="A0A242NL39"/>
<protein>
    <recommendedName>
        <fullName evidence="5">AlpA family phage regulatory protein</fullName>
    </recommendedName>
</protein>
<reference evidence="3 4" key="1">
    <citation type="submission" date="2017-03" db="EMBL/GenBank/DDBJ databases">
        <title>Comparative genomics of honeybee gut symbionts reveal geographically distinct and subgroup specific antibiotic resistance.</title>
        <authorList>
            <person name="Ludvigsen J."/>
            <person name="Porcellato D."/>
            <person name="Labee-Lund T.M."/>
            <person name="Amdam G.V."/>
            <person name="Rudi K."/>
        </authorList>
    </citation>
    <scope>NUCLEOTIDE SEQUENCE [LARGE SCALE GENOMIC DNA]</scope>
    <source>
        <strain evidence="1 4">A-7-12</strain>
        <strain evidence="2 3">A-9-12</strain>
    </source>
</reference>
<dbReference type="Pfam" id="PF05930">
    <property type="entry name" value="Phage_AlpA"/>
    <property type="match status" value="1"/>
</dbReference>
<dbReference type="Proteomes" id="UP000194977">
    <property type="component" value="Unassembled WGS sequence"/>
</dbReference>
<accession>A0A242NL39</accession>
<dbReference type="RefSeq" id="WP_086300580.1">
    <property type="nucleotide sequence ID" value="NZ_MZNE01000077.1"/>
</dbReference>
<name>A0A242NL39_9GAMM</name>
<keyword evidence="3" id="KW-1185">Reference proteome</keyword>
<organism evidence="1 4">
    <name type="scientific">Gilliamella apicola</name>
    <dbReference type="NCBI Taxonomy" id="1196095"/>
    <lineage>
        <taxon>Bacteria</taxon>
        <taxon>Pseudomonadati</taxon>
        <taxon>Pseudomonadota</taxon>
        <taxon>Gammaproteobacteria</taxon>
        <taxon>Orbales</taxon>
        <taxon>Orbaceae</taxon>
        <taxon>Gilliamella</taxon>
    </lineage>
</organism>
<comment type="caution">
    <text evidence="1">The sequence shown here is derived from an EMBL/GenBank/DDBJ whole genome shotgun (WGS) entry which is preliminary data.</text>
</comment>
<gene>
    <name evidence="2" type="ORF">B6C91_06990</name>
    <name evidence="1" type="ORF">B6D08_02085</name>
</gene>
<evidence type="ECO:0000313" key="2">
    <source>
        <dbReference type="EMBL" id="OTQ10039.1"/>
    </source>
</evidence>
<evidence type="ECO:0000313" key="1">
    <source>
        <dbReference type="EMBL" id="OTQ01205.1"/>
    </source>
</evidence>
<dbReference type="EMBL" id="NART01000025">
    <property type="protein sequence ID" value="OTQ10039.1"/>
    <property type="molecule type" value="Genomic_DNA"/>
</dbReference>
<evidence type="ECO:0008006" key="5">
    <source>
        <dbReference type="Google" id="ProtNLM"/>
    </source>
</evidence>
<dbReference type="OrthoDB" id="5986966at2"/>
<evidence type="ECO:0000313" key="3">
    <source>
        <dbReference type="Proteomes" id="UP000194800"/>
    </source>
</evidence>
<evidence type="ECO:0000313" key="4">
    <source>
        <dbReference type="Proteomes" id="UP000194977"/>
    </source>
</evidence>
<sequence length="71" mass="8682">MTNTILLKKEVKKLLHYKSDTSLYTLEQRDKTFPQKIRIGLRRVGYRADEIYSWLESRRVERREVKRRDVA</sequence>
<proteinExistence type="predicted"/>
<dbReference type="EMBL" id="NARP01000004">
    <property type="protein sequence ID" value="OTQ01205.1"/>
    <property type="molecule type" value="Genomic_DNA"/>
</dbReference>
<dbReference type="InterPro" id="IPR010260">
    <property type="entry name" value="AlpA"/>
</dbReference>